<dbReference type="RefSeq" id="WP_089814711.1">
    <property type="nucleotide sequence ID" value="NZ_FOZK01000001.1"/>
</dbReference>
<evidence type="ECO:0000256" key="4">
    <source>
        <dbReference type="ARBA" id="ARBA00022989"/>
    </source>
</evidence>
<dbReference type="AlphaFoldDB" id="A0A1I6KP70"/>
<comment type="subcellular location">
    <subcellularLocation>
        <location evidence="1">Cell membrane</location>
        <topology evidence="1">Multi-pass membrane protein</topology>
    </subcellularLocation>
</comment>
<evidence type="ECO:0000256" key="5">
    <source>
        <dbReference type="ARBA" id="ARBA00023136"/>
    </source>
</evidence>
<dbReference type="GO" id="GO:0005886">
    <property type="term" value="C:plasma membrane"/>
    <property type="evidence" value="ECO:0007669"/>
    <property type="project" value="UniProtKB-SubCell"/>
</dbReference>
<dbReference type="OrthoDB" id="293407at2157"/>
<dbReference type="Proteomes" id="UP000199062">
    <property type="component" value="Unassembled WGS sequence"/>
</dbReference>
<dbReference type="InterPro" id="IPR015414">
    <property type="entry name" value="TMEM64"/>
</dbReference>
<feature type="transmembrane region" description="Helical" evidence="6">
    <location>
        <begin position="193"/>
        <end position="214"/>
    </location>
</feature>
<feature type="transmembrane region" description="Helical" evidence="6">
    <location>
        <begin position="69"/>
        <end position="96"/>
    </location>
</feature>
<evidence type="ECO:0000259" key="7">
    <source>
        <dbReference type="Pfam" id="PF09335"/>
    </source>
</evidence>
<gene>
    <name evidence="8" type="ORF">SAMN05216559_1150</name>
</gene>
<keyword evidence="4 6" id="KW-1133">Transmembrane helix</keyword>
<keyword evidence="2" id="KW-1003">Cell membrane</keyword>
<evidence type="ECO:0000256" key="3">
    <source>
        <dbReference type="ARBA" id="ARBA00022692"/>
    </source>
</evidence>
<proteinExistence type="predicted"/>
<organism evidence="8 9">
    <name type="scientific">Halomicrobium zhouii</name>
    <dbReference type="NCBI Taxonomy" id="767519"/>
    <lineage>
        <taxon>Archaea</taxon>
        <taxon>Methanobacteriati</taxon>
        <taxon>Methanobacteriota</taxon>
        <taxon>Stenosarchaea group</taxon>
        <taxon>Halobacteria</taxon>
        <taxon>Halobacteriales</taxon>
        <taxon>Haloarculaceae</taxon>
        <taxon>Halomicrobium</taxon>
    </lineage>
</organism>
<dbReference type="InterPro" id="IPR032816">
    <property type="entry name" value="VTT_dom"/>
</dbReference>
<keyword evidence="5 6" id="KW-0472">Membrane</keyword>
<sequence length="223" mass="23060">MNWLSRRQVAGSVLLVGVALVATILLSPARLLAELAGLSTRPVLFGGALVVLYLVRPLFAWPISPISALVGYVLGVTYGVPVALVGATLTCVPPFLFARYVGVDDPEDSPETIVDRLGAAGRRVVEVTGATRGVLAARLSPIPADPVSYGAGVSGVSTRAFVAGTFVGEVPWVVLEVLAGASMRQLSMQGLGAGLHVVVGSAAVALLVLAGPTYRHVWRDQPS</sequence>
<keyword evidence="9" id="KW-1185">Reference proteome</keyword>
<accession>A0A1I6KP70</accession>
<reference evidence="8 9" key="1">
    <citation type="submission" date="2016-10" db="EMBL/GenBank/DDBJ databases">
        <authorList>
            <person name="de Groot N.N."/>
        </authorList>
    </citation>
    <scope>NUCLEOTIDE SEQUENCE [LARGE SCALE GENOMIC DNA]</scope>
    <source>
        <strain evidence="8 9">CGMCC 1.10457</strain>
    </source>
</reference>
<evidence type="ECO:0000256" key="2">
    <source>
        <dbReference type="ARBA" id="ARBA00022475"/>
    </source>
</evidence>
<keyword evidence="3 6" id="KW-0812">Transmembrane</keyword>
<evidence type="ECO:0000256" key="1">
    <source>
        <dbReference type="ARBA" id="ARBA00004651"/>
    </source>
</evidence>
<evidence type="ECO:0000313" key="8">
    <source>
        <dbReference type="EMBL" id="SFR92788.1"/>
    </source>
</evidence>
<protein>
    <submittedName>
        <fullName evidence="8">Uncharacterized membrane protein YdjX, TVP38/TMEM64 family, SNARE-associated domain</fullName>
    </submittedName>
</protein>
<dbReference type="PANTHER" id="PTHR12677:SF59">
    <property type="entry name" value="GOLGI APPARATUS MEMBRANE PROTEIN TVP38-RELATED"/>
    <property type="match status" value="1"/>
</dbReference>
<evidence type="ECO:0000313" key="9">
    <source>
        <dbReference type="Proteomes" id="UP000199062"/>
    </source>
</evidence>
<evidence type="ECO:0000256" key="6">
    <source>
        <dbReference type="SAM" id="Phobius"/>
    </source>
</evidence>
<dbReference type="Pfam" id="PF09335">
    <property type="entry name" value="VTT_dom"/>
    <property type="match status" value="1"/>
</dbReference>
<feature type="transmembrane region" description="Helical" evidence="6">
    <location>
        <begin position="43"/>
        <end position="62"/>
    </location>
</feature>
<dbReference type="PANTHER" id="PTHR12677">
    <property type="entry name" value="GOLGI APPARATUS MEMBRANE PROTEIN TVP38-RELATED"/>
    <property type="match status" value="1"/>
</dbReference>
<dbReference type="STRING" id="767519.SAMN05216559_1150"/>
<feature type="domain" description="VTT" evidence="7">
    <location>
        <begin position="61"/>
        <end position="181"/>
    </location>
</feature>
<dbReference type="EMBL" id="FOZK01000001">
    <property type="protein sequence ID" value="SFR92788.1"/>
    <property type="molecule type" value="Genomic_DNA"/>
</dbReference>
<feature type="transmembrane region" description="Helical" evidence="6">
    <location>
        <begin position="160"/>
        <end position="181"/>
    </location>
</feature>
<name>A0A1I6KP70_9EURY</name>